<sequence length="652" mass="75010">MNAEQKQIETPTTIMTNDERATYETLCKKDLKWAESFQQALSVGRDLVTARLITSIYRENLVDGYIHSKMVNHTSLSESPLQHETVLEIQFSQSQMVLCAPITGLHAFNRIDVEGPFYWRQTNYYERIAHPNHVLDAIIAENVQYTGPAAEQFRDDLSNSACYMALAISYQQLKYRHTTDTLLTAIEQQSDPYLASEQAVVEGHPIHPGAKLRKGMTAEETIAYSSEYEQPMGLRFILVHQNYVKVQNLNKSFDAILYDAFDGLEAACQQSFNTTKLNRSDYHLMIVHPWQYDHILSADYADELAKQIIIPVDVTFDYYAGLSFRTLMPKHPKISPHIKLSTNVHITGEIRTLSEQTTHNGPLMTQILHDITTQDTWFSHVPTSAVDELSGVHFFNQNDAPDIQERRSEQLGTLLRHNIYHDLDDTVLPLLPSSLIVSTPHQASSLIIELVERYHEHHPELSEHTAVQQWFSRYAASLIDYVMPLLIKYGIALEAHLQNTIAVFNKEDGLLNHMYIRDFEGLRIDTQQLHKMGYDTSNFHEKSRILTNSQKSVFNKAFYATVQNHLGELVAALSDHYTIESLETDLWHIVRDQIQSLFTTFRDHKFDTQRLENIEKIFFNSVIDYKCVTTMRLLDEAHAYTYVKVENPLADK</sequence>
<feature type="domain" description="Aerobactin siderophore biosynthesis IucA/IucC-like C-terminal" evidence="4">
    <location>
        <begin position="468"/>
        <end position="640"/>
    </location>
</feature>
<evidence type="ECO:0000259" key="4">
    <source>
        <dbReference type="Pfam" id="PF06276"/>
    </source>
</evidence>
<keyword evidence="6" id="KW-0436">Ligase</keyword>
<dbReference type="EMBL" id="LT906464">
    <property type="protein sequence ID" value="SNW03568.1"/>
    <property type="molecule type" value="Genomic_DNA"/>
</dbReference>
<feature type="domain" description="Aerobactin siderophore biosynthesis IucA/IucC N-terminal" evidence="3">
    <location>
        <begin position="193"/>
        <end position="429"/>
    </location>
</feature>
<dbReference type="InterPro" id="IPR022770">
    <property type="entry name" value="IucA/IucC-like_C"/>
</dbReference>
<evidence type="ECO:0000313" key="8">
    <source>
        <dbReference type="Proteomes" id="UP000652995"/>
    </source>
</evidence>
<dbReference type="RefSeq" id="WP_095117571.1">
    <property type="nucleotide sequence ID" value="NZ_BMCB01000004.1"/>
</dbReference>
<gene>
    <name evidence="6" type="primary">iucC</name>
    <name evidence="5" type="ORF">GCM10007183_07710</name>
    <name evidence="6" type="ORF">SAMEA4412661_01701</name>
</gene>
<comment type="pathway">
    <text evidence="1">Siderophore biosynthesis.</text>
</comment>
<evidence type="ECO:0000256" key="2">
    <source>
        <dbReference type="ARBA" id="ARBA00007832"/>
    </source>
</evidence>
<organism evidence="6 7">
    <name type="scientific">Staphylococcus muscae</name>
    <dbReference type="NCBI Taxonomy" id="1294"/>
    <lineage>
        <taxon>Bacteria</taxon>
        <taxon>Bacillati</taxon>
        <taxon>Bacillota</taxon>
        <taxon>Bacilli</taxon>
        <taxon>Bacillales</taxon>
        <taxon>Staphylococcaceae</taxon>
        <taxon>Staphylococcus</taxon>
    </lineage>
</organism>
<dbReference type="PANTHER" id="PTHR34384:SF6">
    <property type="entry name" value="STAPHYLOFERRIN B SYNTHASE"/>
    <property type="match status" value="1"/>
</dbReference>
<dbReference type="EC" id="6.3.2.-" evidence="6"/>
<dbReference type="Proteomes" id="UP000652995">
    <property type="component" value="Unassembled WGS sequence"/>
</dbReference>
<keyword evidence="8" id="KW-1185">Reference proteome</keyword>
<protein>
    <submittedName>
        <fullName evidence="6">Siderophore synthetase superfamily, group B</fullName>
        <ecNumber evidence="6">6.3.2.-</ecNumber>
    </submittedName>
</protein>
<evidence type="ECO:0000313" key="5">
    <source>
        <dbReference type="EMBL" id="GGA86009.1"/>
    </source>
</evidence>
<dbReference type="Pfam" id="PF06276">
    <property type="entry name" value="FhuF"/>
    <property type="match status" value="1"/>
</dbReference>
<evidence type="ECO:0000313" key="7">
    <source>
        <dbReference type="Proteomes" id="UP000243706"/>
    </source>
</evidence>
<dbReference type="OrthoDB" id="495728at2"/>
<reference evidence="6 7" key="2">
    <citation type="submission" date="2017-06" db="EMBL/GenBank/DDBJ databases">
        <authorList>
            <consortium name="Pathogen Informatics"/>
        </authorList>
    </citation>
    <scope>NUCLEOTIDE SEQUENCE [LARGE SCALE GENOMIC DNA]</scope>
    <source>
        <strain evidence="6 7">NCTC13833</strain>
    </source>
</reference>
<dbReference type="GO" id="GO:0019290">
    <property type="term" value="P:siderophore biosynthetic process"/>
    <property type="evidence" value="ECO:0007669"/>
    <property type="project" value="InterPro"/>
</dbReference>
<dbReference type="GO" id="GO:0016881">
    <property type="term" value="F:acid-amino acid ligase activity"/>
    <property type="evidence" value="ECO:0007669"/>
    <property type="project" value="UniProtKB-ARBA"/>
</dbReference>
<name>A0A240C917_9STAP</name>
<reference evidence="5" key="4">
    <citation type="submission" date="2024-05" db="EMBL/GenBank/DDBJ databases">
        <authorList>
            <person name="Sun Q."/>
            <person name="Sedlacek I."/>
        </authorList>
    </citation>
    <scope>NUCLEOTIDE SEQUENCE</scope>
    <source>
        <strain evidence="5">CCM 4175</strain>
    </source>
</reference>
<dbReference type="EMBL" id="BMCB01000004">
    <property type="protein sequence ID" value="GGA86009.1"/>
    <property type="molecule type" value="Genomic_DNA"/>
</dbReference>
<dbReference type="InterPro" id="IPR007310">
    <property type="entry name" value="Aerobactin_biosyn_IucA/IucC_N"/>
</dbReference>
<dbReference type="KEGG" id="smus:C7J88_05170"/>
<comment type="similarity">
    <text evidence="2">Belongs to the IucA/IucC family.</text>
</comment>
<evidence type="ECO:0000259" key="3">
    <source>
        <dbReference type="Pfam" id="PF04183"/>
    </source>
</evidence>
<dbReference type="Proteomes" id="UP000243706">
    <property type="component" value="Chromosome 1"/>
</dbReference>
<dbReference type="AlphaFoldDB" id="A0A240C917"/>
<dbReference type="PANTHER" id="PTHR34384">
    <property type="entry name" value="L-2,3-DIAMINOPROPANOATE--CITRATE LIGASE"/>
    <property type="match status" value="1"/>
</dbReference>
<evidence type="ECO:0000256" key="1">
    <source>
        <dbReference type="ARBA" id="ARBA00004924"/>
    </source>
</evidence>
<dbReference type="InterPro" id="IPR037455">
    <property type="entry name" value="LucA/IucC-like"/>
</dbReference>
<reference evidence="5" key="1">
    <citation type="journal article" date="2014" name="Int. J. Syst. Evol. Microbiol.">
        <title>Complete genome of a new Firmicutes species belonging to the dominant human colonic microbiota ('Ruminococcus bicirculans') reveals two chromosomes and a selective capacity to utilize plant glucans.</title>
        <authorList>
            <consortium name="NISC Comparative Sequencing Program"/>
            <person name="Wegmann U."/>
            <person name="Louis P."/>
            <person name="Goesmann A."/>
            <person name="Henrissat B."/>
            <person name="Duncan S.H."/>
            <person name="Flint H.J."/>
        </authorList>
    </citation>
    <scope>NUCLEOTIDE SEQUENCE</scope>
    <source>
        <strain evidence="5">CCM 4175</strain>
    </source>
</reference>
<reference evidence="8" key="3">
    <citation type="journal article" date="2019" name="Int. J. Syst. Evol. Microbiol.">
        <title>The Global Catalogue of Microorganisms (GCM) 10K type strain sequencing project: providing services to taxonomists for standard genome sequencing and annotation.</title>
        <authorList>
            <consortium name="The Broad Institute Genomics Platform"/>
            <consortium name="The Broad Institute Genome Sequencing Center for Infectious Disease"/>
            <person name="Wu L."/>
            <person name="Ma J."/>
        </authorList>
    </citation>
    <scope>NUCLEOTIDE SEQUENCE [LARGE SCALE GENOMIC DNA]</scope>
    <source>
        <strain evidence="8">CCM 4175</strain>
    </source>
</reference>
<proteinExistence type="inferred from homology"/>
<evidence type="ECO:0000313" key="6">
    <source>
        <dbReference type="EMBL" id="SNW03568.1"/>
    </source>
</evidence>
<dbReference type="Pfam" id="PF04183">
    <property type="entry name" value="IucA_IucC"/>
    <property type="match status" value="1"/>
</dbReference>
<dbReference type="Gene3D" id="1.10.510.40">
    <property type="match status" value="1"/>
</dbReference>
<accession>A0A240C917</accession>